<evidence type="ECO:0000313" key="6">
    <source>
        <dbReference type="Proteomes" id="UP000189674"/>
    </source>
</evidence>
<evidence type="ECO:0000256" key="1">
    <source>
        <dbReference type="ARBA" id="ARBA00022801"/>
    </source>
</evidence>
<reference evidence="6" key="1">
    <citation type="submission" date="2017-02" db="EMBL/GenBank/DDBJ databases">
        <title>Comparative genomics and description of representatives of a novel lineage of planctomycetes thriving in anoxic sediments.</title>
        <authorList>
            <person name="Spring S."/>
            <person name="Bunk B."/>
            <person name="Sproer C."/>
        </authorList>
    </citation>
    <scope>NUCLEOTIDE SEQUENCE [LARGE SCALE GENOMIC DNA]</scope>
    <source>
        <strain evidence="6">ST-NAGAB-D1</strain>
    </source>
</reference>
<keyword evidence="2" id="KW-0119">Carbohydrate metabolism</keyword>
<dbReference type="InterPro" id="IPR017853">
    <property type="entry name" value="GH"/>
</dbReference>
<dbReference type="Pfam" id="PF00331">
    <property type="entry name" value="Glyco_hydro_10"/>
    <property type="match status" value="1"/>
</dbReference>
<dbReference type="KEGG" id="alus:STSP2_01837"/>
<dbReference type="Proteomes" id="UP000189674">
    <property type="component" value="Chromosome"/>
</dbReference>
<keyword evidence="3" id="KW-0624">Polysaccharide degradation</keyword>
<keyword evidence="6" id="KW-1185">Reference proteome</keyword>
<protein>
    <recommendedName>
        <fullName evidence="4">GH10 domain-containing protein</fullName>
    </recommendedName>
</protein>
<dbReference type="GO" id="GO:0000272">
    <property type="term" value="P:polysaccharide catabolic process"/>
    <property type="evidence" value="ECO:0007669"/>
    <property type="project" value="UniProtKB-KW"/>
</dbReference>
<evidence type="ECO:0000259" key="4">
    <source>
        <dbReference type="Pfam" id="PF00331"/>
    </source>
</evidence>
<dbReference type="InterPro" id="IPR001000">
    <property type="entry name" value="GH10_dom"/>
</dbReference>
<organism evidence="5 6">
    <name type="scientific">Anaerohalosphaera lusitana</name>
    <dbReference type="NCBI Taxonomy" id="1936003"/>
    <lineage>
        <taxon>Bacteria</taxon>
        <taxon>Pseudomonadati</taxon>
        <taxon>Planctomycetota</taxon>
        <taxon>Phycisphaerae</taxon>
        <taxon>Sedimentisphaerales</taxon>
        <taxon>Anaerohalosphaeraceae</taxon>
        <taxon>Anaerohalosphaera</taxon>
    </lineage>
</organism>
<dbReference type="STRING" id="1936003.STSP2_01837"/>
<evidence type="ECO:0000256" key="3">
    <source>
        <dbReference type="ARBA" id="ARBA00023326"/>
    </source>
</evidence>
<evidence type="ECO:0000256" key="2">
    <source>
        <dbReference type="ARBA" id="ARBA00023277"/>
    </source>
</evidence>
<dbReference type="Gene3D" id="3.20.20.80">
    <property type="entry name" value="Glycosidases"/>
    <property type="match status" value="1"/>
</dbReference>
<keyword evidence="1" id="KW-0378">Hydrolase</keyword>
<feature type="domain" description="GH10" evidence="4">
    <location>
        <begin position="154"/>
        <end position="458"/>
    </location>
</feature>
<evidence type="ECO:0000313" key="5">
    <source>
        <dbReference type="EMBL" id="AQT68668.1"/>
    </source>
</evidence>
<dbReference type="GO" id="GO:0004553">
    <property type="term" value="F:hydrolase activity, hydrolyzing O-glycosyl compounds"/>
    <property type="evidence" value="ECO:0007669"/>
    <property type="project" value="InterPro"/>
</dbReference>
<proteinExistence type="predicted"/>
<dbReference type="AlphaFoldDB" id="A0A1U9NLQ5"/>
<gene>
    <name evidence="5" type="ORF">STSP2_01837</name>
</gene>
<dbReference type="EMBL" id="CP019791">
    <property type="protein sequence ID" value="AQT68668.1"/>
    <property type="molecule type" value="Genomic_DNA"/>
</dbReference>
<dbReference type="SUPFAM" id="SSF51445">
    <property type="entry name" value="(Trans)glycosidases"/>
    <property type="match status" value="1"/>
</dbReference>
<name>A0A1U9NLQ5_9BACT</name>
<sequence>MFGVDSIPVRTSVRIRYKDGVIDCQRKTDETVGISLLWPVDGFGKLMLSTTLLPERERPYILNVELARAKLMEITLKREDWTLLEEDETFADLMRDARHLFVEAVRNIHDEAKAASLADESLKKALVYAEKLAEKYSETFLAARFRSRGLGRHSLGCRIDPGLMGNEVYSEKLFDMFGFVTVPICWREIEKVEGHYDFSKLDQCIMGMRGKKMAVCGGPLVRFAPEYLPQWLMEGDYSFDEIRDAAFKFVTNIVGRYVKKVHAWRVVSGINALNYFGFKFDQMIEVTRALCLSAKAADKHSRRIVDVLNLWGEYYSREKDTSPPMVYADTLVQSAVSFDAFGIEMNFGSPASGMHVRDMMQISSKLDEFSMMAKPVHVCSVSVPSEYHESDELAGIWHRKWDQGLQSRWAEQFYKAALGRSFVSTVTWGDLADADGTIVPTGGLLDEKMGPKKIYKSVGKIQKLIGKKS</sequence>
<accession>A0A1U9NLQ5</accession>